<dbReference type="PANTHER" id="PTHR42820:SF1">
    <property type="entry name" value="SHORT-CHAIN DEHYDROGENASE_REDUCTASE FAMILY PROTEIN"/>
    <property type="match status" value="1"/>
</dbReference>
<dbReference type="STRING" id="34027.SAMN05421829_12218"/>
<dbReference type="OrthoDB" id="9803333at2"/>
<dbReference type="Gene3D" id="3.40.50.720">
    <property type="entry name" value="NAD(P)-binding Rossmann-like Domain"/>
    <property type="match status" value="1"/>
</dbReference>
<dbReference type="InterPro" id="IPR036291">
    <property type="entry name" value="NAD(P)-bd_dom_sf"/>
</dbReference>
<evidence type="ECO:0000313" key="2">
    <source>
        <dbReference type="EMBL" id="SIR59011.1"/>
    </source>
</evidence>
<keyword evidence="3" id="KW-1185">Reference proteome</keyword>
<dbReference type="PANTHER" id="PTHR42820">
    <property type="entry name" value="SHORT-CHAIN DEHYDROGENASE REDUCTASE"/>
    <property type="match status" value="1"/>
</dbReference>
<dbReference type="InterPro" id="IPR002347">
    <property type="entry name" value="SDR_fam"/>
</dbReference>
<name>A0A1N7C5U5_9RHOO</name>
<dbReference type="RefSeq" id="WP_076604245.1">
    <property type="nucleotide sequence ID" value="NZ_FTMD01000022.1"/>
</dbReference>
<dbReference type="PROSITE" id="PS00061">
    <property type="entry name" value="ADH_SHORT"/>
    <property type="match status" value="1"/>
</dbReference>
<dbReference type="AlphaFoldDB" id="A0A1N7C5U5"/>
<protein>
    <submittedName>
        <fullName evidence="2">3(Or 17)beta-hydroxysteroid dehydrogenase</fullName>
    </submittedName>
</protein>
<evidence type="ECO:0000313" key="3">
    <source>
        <dbReference type="Proteomes" id="UP000186819"/>
    </source>
</evidence>
<dbReference type="PRINTS" id="PR00081">
    <property type="entry name" value="GDHRDH"/>
</dbReference>
<dbReference type="InterPro" id="IPR020904">
    <property type="entry name" value="Sc_DH/Rdtase_CS"/>
</dbReference>
<proteinExistence type="inferred from homology"/>
<evidence type="ECO:0000256" key="1">
    <source>
        <dbReference type="ARBA" id="ARBA00006484"/>
    </source>
</evidence>
<dbReference type="EMBL" id="FTMD01000022">
    <property type="protein sequence ID" value="SIR59011.1"/>
    <property type="molecule type" value="Genomic_DNA"/>
</dbReference>
<gene>
    <name evidence="2" type="ORF">SAMN05421829_12218</name>
</gene>
<reference evidence="3" key="1">
    <citation type="submission" date="2017-01" db="EMBL/GenBank/DDBJ databases">
        <authorList>
            <person name="Varghese N."/>
            <person name="Submissions S."/>
        </authorList>
    </citation>
    <scope>NUCLEOTIDE SEQUENCE [LARGE SCALE GENOMIC DNA]</scope>
    <source>
        <strain evidence="3">ATCC 51758</strain>
    </source>
</reference>
<dbReference type="PRINTS" id="PR00080">
    <property type="entry name" value="SDRFAMILY"/>
</dbReference>
<organism evidence="2 3">
    <name type="scientific">Aromatoleum tolulyticum</name>
    <dbReference type="NCBI Taxonomy" id="34027"/>
    <lineage>
        <taxon>Bacteria</taxon>
        <taxon>Pseudomonadati</taxon>
        <taxon>Pseudomonadota</taxon>
        <taxon>Betaproteobacteria</taxon>
        <taxon>Rhodocyclales</taxon>
        <taxon>Rhodocyclaceae</taxon>
        <taxon>Aromatoleum</taxon>
    </lineage>
</organism>
<comment type="similarity">
    <text evidence="1">Belongs to the short-chain dehydrogenases/reductases (SDR) family.</text>
</comment>
<sequence>MKRLEGKVAIVTGAASGLGAADARLMAAEGAKVVLTDVNVELGGRVAAEIPGAIFLQHDVRDESQWKAVVAKTVETFGRLDVLVNNAGLVRFGTVEDTSLDEFRLHGAVMTEGTFLGCKHAIPAMARSGGGSIINISSVAAIKGLSPIVSYAAAKGAIVSMTRSVAAHCQEQSYHIRCNAVLPGAHDTPMTASAISSLDAASAGLEQVRHHGQGRPEDVANLVVFLASDESRHITGSQIVIDNGETSR</sequence>
<dbReference type="Proteomes" id="UP000186819">
    <property type="component" value="Unassembled WGS sequence"/>
</dbReference>
<dbReference type="SUPFAM" id="SSF51735">
    <property type="entry name" value="NAD(P)-binding Rossmann-fold domains"/>
    <property type="match status" value="1"/>
</dbReference>
<dbReference type="Pfam" id="PF13561">
    <property type="entry name" value="adh_short_C2"/>
    <property type="match status" value="1"/>
</dbReference>
<accession>A0A1N7C5U5</accession>
<dbReference type="FunFam" id="3.40.50.720:FF:000084">
    <property type="entry name" value="Short-chain dehydrogenase reductase"/>
    <property type="match status" value="1"/>
</dbReference>